<organism evidence="7 8">
    <name type="scientific">Gymnodinialimonas ceratoperidinii</name>
    <dbReference type="NCBI Taxonomy" id="2856823"/>
    <lineage>
        <taxon>Bacteria</taxon>
        <taxon>Pseudomonadati</taxon>
        <taxon>Pseudomonadota</taxon>
        <taxon>Alphaproteobacteria</taxon>
        <taxon>Rhodobacterales</taxon>
        <taxon>Paracoccaceae</taxon>
        <taxon>Gymnodinialimonas</taxon>
    </lineage>
</organism>
<keyword evidence="3 5" id="KW-1133">Transmembrane helix</keyword>
<evidence type="ECO:0000256" key="4">
    <source>
        <dbReference type="ARBA" id="ARBA00023136"/>
    </source>
</evidence>
<evidence type="ECO:0000256" key="1">
    <source>
        <dbReference type="ARBA" id="ARBA00004141"/>
    </source>
</evidence>
<proteinExistence type="predicted"/>
<dbReference type="Pfam" id="PF06271">
    <property type="entry name" value="RDD"/>
    <property type="match status" value="1"/>
</dbReference>
<sequence>MSHTMSCAALPDPTYDSAFYEGVVPKRLFAWMIDATLIFVMMLLLSLFTAGIAFLLWVPVHLGVAFLYRWSTIKARSATLGMRLMNIELRGPTGARLTSAEAAVHTGSYLFAATFFVVQLISIAMMIGRPLNRGLPDEAVGAVMLNCSAA</sequence>
<evidence type="ECO:0000313" key="7">
    <source>
        <dbReference type="EMBL" id="QXT38679.1"/>
    </source>
</evidence>
<dbReference type="InterPro" id="IPR010432">
    <property type="entry name" value="RDD"/>
</dbReference>
<feature type="domain" description="RDD" evidence="6">
    <location>
        <begin position="26"/>
        <end position="139"/>
    </location>
</feature>
<evidence type="ECO:0000313" key="8">
    <source>
        <dbReference type="Proteomes" id="UP000825009"/>
    </source>
</evidence>
<evidence type="ECO:0000256" key="2">
    <source>
        <dbReference type="ARBA" id="ARBA00022692"/>
    </source>
</evidence>
<dbReference type="KEGG" id="gce:KYE46_12120"/>
<accession>A0A8F6Y985</accession>
<dbReference type="GO" id="GO:0016020">
    <property type="term" value="C:membrane"/>
    <property type="evidence" value="ECO:0007669"/>
    <property type="project" value="UniProtKB-SubCell"/>
</dbReference>
<dbReference type="AlphaFoldDB" id="A0A8F6Y985"/>
<protein>
    <submittedName>
        <fullName evidence="7">RDD family protein</fullName>
    </submittedName>
</protein>
<dbReference type="Proteomes" id="UP000825009">
    <property type="component" value="Chromosome"/>
</dbReference>
<keyword evidence="4 5" id="KW-0472">Membrane</keyword>
<feature type="transmembrane region" description="Helical" evidence="5">
    <location>
        <begin position="109"/>
        <end position="127"/>
    </location>
</feature>
<keyword evidence="8" id="KW-1185">Reference proteome</keyword>
<dbReference type="RefSeq" id="WP_219000875.1">
    <property type="nucleotide sequence ID" value="NZ_CP079194.1"/>
</dbReference>
<evidence type="ECO:0000256" key="5">
    <source>
        <dbReference type="SAM" id="Phobius"/>
    </source>
</evidence>
<name>A0A8F6Y985_9RHOB</name>
<evidence type="ECO:0000259" key="6">
    <source>
        <dbReference type="Pfam" id="PF06271"/>
    </source>
</evidence>
<comment type="subcellular location">
    <subcellularLocation>
        <location evidence="1">Membrane</location>
        <topology evidence="1">Multi-pass membrane protein</topology>
    </subcellularLocation>
</comment>
<evidence type="ECO:0000256" key="3">
    <source>
        <dbReference type="ARBA" id="ARBA00022989"/>
    </source>
</evidence>
<gene>
    <name evidence="7" type="ORF">KYE46_12120</name>
</gene>
<keyword evidence="2 5" id="KW-0812">Transmembrane</keyword>
<dbReference type="EMBL" id="CP079194">
    <property type="protein sequence ID" value="QXT38679.1"/>
    <property type="molecule type" value="Genomic_DNA"/>
</dbReference>
<reference evidence="7 8" key="1">
    <citation type="submission" date="2021-07" db="EMBL/GenBank/DDBJ databases">
        <title>A novel Jannaschia species isolated from marine dinoflagellate Ceratoperidinium margalefii.</title>
        <authorList>
            <person name="Jiang Y."/>
            <person name="Li Z."/>
        </authorList>
    </citation>
    <scope>NUCLEOTIDE SEQUENCE [LARGE SCALE GENOMIC DNA]</scope>
    <source>
        <strain evidence="7 8">J12C1-MA-4</strain>
    </source>
</reference>
<feature type="transmembrane region" description="Helical" evidence="5">
    <location>
        <begin position="35"/>
        <end position="58"/>
    </location>
</feature>